<dbReference type="PROSITE" id="PS50109">
    <property type="entry name" value="HIS_KIN"/>
    <property type="match status" value="1"/>
</dbReference>
<dbReference type="SMART" id="SM00304">
    <property type="entry name" value="HAMP"/>
    <property type="match status" value="1"/>
</dbReference>
<evidence type="ECO:0000256" key="2">
    <source>
        <dbReference type="ARBA" id="ARBA00004651"/>
    </source>
</evidence>
<dbReference type="PANTHER" id="PTHR43547:SF2">
    <property type="entry name" value="HYBRID SIGNAL TRANSDUCTION HISTIDINE KINASE C"/>
    <property type="match status" value="1"/>
</dbReference>
<evidence type="ECO:0000256" key="12">
    <source>
        <dbReference type="SAM" id="Phobius"/>
    </source>
</evidence>
<evidence type="ECO:0000256" key="5">
    <source>
        <dbReference type="ARBA" id="ARBA00022553"/>
    </source>
</evidence>
<name>A0ABY6ZJZ1_9BACL</name>
<dbReference type="Pfam" id="PF00512">
    <property type="entry name" value="HisKA"/>
    <property type="match status" value="1"/>
</dbReference>
<dbReference type="EC" id="2.7.13.3" evidence="3"/>
<evidence type="ECO:0000256" key="1">
    <source>
        <dbReference type="ARBA" id="ARBA00000085"/>
    </source>
</evidence>
<comment type="catalytic activity">
    <reaction evidence="1">
        <text>ATP + protein L-histidine = ADP + protein N-phospho-L-histidine.</text>
        <dbReference type="EC" id="2.7.13.3"/>
    </reaction>
</comment>
<keyword evidence="4" id="KW-1003">Cell membrane</keyword>
<dbReference type="CDD" id="cd00075">
    <property type="entry name" value="HATPase"/>
    <property type="match status" value="1"/>
</dbReference>
<feature type="domain" description="Histidine kinase" evidence="13">
    <location>
        <begin position="254"/>
        <end position="470"/>
    </location>
</feature>
<dbReference type="CDD" id="cd06225">
    <property type="entry name" value="HAMP"/>
    <property type="match status" value="1"/>
</dbReference>
<keyword evidence="11 12" id="KW-0472">Membrane</keyword>
<dbReference type="InterPro" id="IPR005467">
    <property type="entry name" value="His_kinase_dom"/>
</dbReference>
<dbReference type="CDD" id="cd00082">
    <property type="entry name" value="HisKA"/>
    <property type="match status" value="1"/>
</dbReference>
<gene>
    <name evidence="15" type="ORF">NZD89_03045</name>
</gene>
<evidence type="ECO:0000256" key="3">
    <source>
        <dbReference type="ARBA" id="ARBA00012438"/>
    </source>
</evidence>
<dbReference type="EMBL" id="CP104067">
    <property type="protein sequence ID" value="WAH42486.1"/>
    <property type="molecule type" value="Genomic_DNA"/>
</dbReference>
<dbReference type="PRINTS" id="PR00344">
    <property type="entry name" value="BCTRLSENSOR"/>
</dbReference>
<feature type="transmembrane region" description="Helical" evidence="12">
    <location>
        <begin position="12"/>
        <end position="30"/>
    </location>
</feature>
<dbReference type="InterPro" id="IPR003661">
    <property type="entry name" value="HisK_dim/P_dom"/>
</dbReference>
<evidence type="ECO:0000256" key="9">
    <source>
        <dbReference type="ARBA" id="ARBA00022840"/>
    </source>
</evidence>
<dbReference type="InterPro" id="IPR036890">
    <property type="entry name" value="HATPase_C_sf"/>
</dbReference>
<dbReference type="InterPro" id="IPR036097">
    <property type="entry name" value="HisK_dim/P_sf"/>
</dbReference>
<evidence type="ECO:0000256" key="4">
    <source>
        <dbReference type="ARBA" id="ARBA00022475"/>
    </source>
</evidence>
<accession>A0ABY6ZJZ1</accession>
<keyword evidence="7" id="KW-0547">Nucleotide-binding</keyword>
<dbReference type="Gene3D" id="3.30.565.10">
    <property type="entry name" value="Histidine kinase-like ATPase, C-terminal domain"/>
    <property type="match status" value="1"/>
</dbReference>
<keyword evidence="10" id="KW-0902">Two-component regulatory system</keyword>
<keyword evidence="6" id="KW-0808">Transferase</keyword>
<evidence type="ECO:0000256" key="10">
    <source>
        <dbReference type="ARBA" id="ARBA00023012"/>
    </source>
</evidence>
<feature type="domain" description="HAMP" evidence="14">
    <location>
        <begin position="194"/>
        <end position="246"/>
    </location>
</feature>
<dbReference type="Proteomes" id="UP001164761">
    <property type="component" value="Chromosome"/>
</dbReference>
<dbReference type="SUPFAM" id="SSF55874">
    <property type="entry name" value="ATPase domain of HSP90 chaperone/DNA topoisomerase II/histidine kinase"/>
    <property type="match status" value="1"/>
</dbReference>
<keyword evidence="5" id="KW-0597">Phosphoprotein</keyword>
<dbReference type="PROSITE" id="PS50885">
    <property type="entry name" value="HAMP"/>
    <property type="match status" value="1"/>
</dbReference>
<proteinExistence type="predicted"/>
<evidence type="ECO:0000259" key="14">
    <source>
        <dbReference type="PROSITE" id="PS50885"/>
    </source>
</evidence>
<dbReference type="InterPro" id="IPR003594">
    <property type="entry name" value="HATPase_dom"/>
</dbReference>
<keyword evidence="8 15" id="KW-0418">Kinase</keyword>
<evidence type="ECO:0000313" key="16">
    <source>
        <dbReference type="Proteomes" id="UP001164761"/>
    </source>
</evidence>
<dbReference type="SUPFAM" id="SSF47384">
    <property type="entry name" value="Homodimeric domain of signal transducing histidine kinase"/>
    <property type="match status" value="1"/>
</dbReference>
<evidence type="ECO:0000256" key="6">
    <source>
        <dbReference type="ARBA" id="ARBA00022679"/>
    </source>
</evidence>
<keyword evidence="9" id="KW-0067">ATP-binding</keyword>
<evidence type="ECO:0000313" key="15">
    <source>
        <dbReference type="EMBL" id="WAH42486.1"/>
    </source>
</evidence>
<comment type="subcellular location">
    <subcellularLocation>
        <location evidence="2">Cell membrane</location>
        <topology evidence="2">Multi-pass membrane protein</topology>
    </subcellularLocation>
</comment>
<sequence length="478" mass="54230">MLTSLFRKTLMVYISVAVIGFTGLSVALNSEIKHFLAQQRLVVLNREVQEMLPYLERATSQQTLDPAFERLVSHDKKVDNTSANILLLGDGSGLKKIQRLTSYLISHDQIRNAREVKRVLDGQRIQFIGPFSTLDREATLTVGLPIRRDGSVVGALFLHTFVKGLQLGQVTRIIFFVAWPILLLSIVILYLTTRRFAQPLVRMTRAVQSFGQGNFRERISVESKDEVGQLAETFNPMAIQLERLESMRKDLIANVSHELRTPLTSVRGFIQGILEDVIPPSQHQKYLATAYSELQRLNAILNSMLDLSAIETGQIQLNLEAVQWATVVKSVRDRVKVRMDEKQIEWKEFYSDKSITIWGDPERLTQILFNILDNAIRHTSTGGISISSVVVDRQLHVRISDTGEGIPQEALPHIWERFYTRRSGRTTDRNQSGLGLTITRYLVELMHGRIHVESVIGEGTTFTLRFPLLGTHTTQKSF</sequence>
<reference evidence="15" key="1">
    <citation type="submission" date="2022-08" db="EMBL/GenBank/DDBJ databases">
        <title>Alicyclobacillus fastidiosus DSM 17978, complete genome.</title>
        <authorList>
            <person name="Wang Q."/>
            <person name="Cai R."/>
            <person name="Wang Z."/>
        </authorList>
    </citation>
    <scope>NUCLEOTIDE SEQUENCE</scope>
    <source>
        <strain evidence="15">DSM 17978</strain>
    </source>
</reference>
<evidence type="ECO:0000259" key="13">
    <source>
        <dbReference type="PROSITE" id="PS50109"/>
    </source>
</evidence>
<protein>
    <recommendedName>
        <fullName evidence="3">histidine kinase</fullName>
        <ecNumber evidence="3">2.7.13.3</ecNumber>
    </recommendedName>
</protein>
<evidence type="ECO:0000256" key="7">
    <source>
        <dbReference type="ARBA" id="ARBA00022741"/>
    </source>
</evidence>
<dbReference type="InterPro" id="IPR004358">
    <property type="entry name" value="Sig_transdc_His_kin-like_C"/>
</dbReference>
<dbReference type="GO" id="GO:0016301">
    <property type="term" value="F:kinase activity"/>
    <property type="evidence" value="ECO:0007669"/>
    <property type="project" value="UniProtKB-KW"/>
</dbReference>
<dbReference type="InterPro" id="IPR003660">
    <property type="entry name" value="HAMP_dom"/>
</dbReference>
<keyword evidence="12" id="KW-1133">Transmembrane helix</keyword>
<dbReference type="SUPFAM" id="SSF158472">
    <property type="entry name" value="HAMP domain-like"/>
    <property type="match status" value="1"/>
</dbReference>
<dbReference type="Gene3D" id="1.10.287.130">
    <property type="match status" value="1"/>
</dbReference>
<feature type="transmembrane region" description="Helical" evidence="12">
    <location>
        <begin position="173"/>
        <end position="192"/>
    </location>
</feature>
<dbReference type="RefSeq" id="WP_268006368.1">
    <property type="nucleotide sequence ID" value="NZ_CP104067.1"/>
</dbReference>
<dbReference type="SMART" id="SM00387">
    <property type="entry name" value="HATPase_c"/>
    <property type="match status" value="1"/>
</dbReference>
<dbReference type="SMART" id="SM00388">
    <property type="entry name" value="HisKA"/>
    <property type="match status" value="1"/>
</dbReference>
<dbReference type="PANTHER" id="PTHR43547">
    <property type="entry name" value="TWO-COMPONENT HISTIDINE KINASE"/>
    <property type="match status" value="1"/>
</dbReference>
<keyword evidence="12" id="KW-0812">Transmembrane</keyword>
<dbReference type="Pfam" id="PF02518">
    <property type="entry name" value="HATPase_c"/>
    <property type="match status" value="1"/>
</dbReference>
<evidence type="ECO:0000256" key="11">
    <source>
        <dbReference type="ARBA" id="ARBA00023136"/>
    </source>
</evidence>
<keyword evidence="16" id="KW-1185">Reference proteome</keyword>
<dbReference type="Gene3D" id="6.10.340.10">
    <property type="match status" value="1"/>
</dbReference>
<evidence type="ECO:0000256" key="8">
    <source>
        <dbReference type="ARBA" id="ARBA00022777"/>
    </source>
</evidence>
<dbReference type="Pfam" id="PF00672">
    <property type="entry name" value="HAMP"/>
    <property type="match status" value="1"/>
</dbReference>
<organism evidence="15 16">
    <name type="scientific">Alicyclobacillus fastidiosus</name>
    <dbReference type="NCBI Taxonomy" id="392011"/>
    <lineage>
        <taxon>Bacteria</taxon>
        <taxon>Bacillati</taxon>
        <taxon>Bacillota</taxon>
        <taxon>Bacilli</taxon>
        <taxon>Bacillales</taxon>
        <taxon>Alicyclobacillaceae</taxon>
        <taxon>Alicyclobacillus</taxon>
    </lineage>
</organism>